<gene>
    <name evidence="1" type="ORF">BN137_1642</name>
</gene>
<dbReference type="EMBL" id="CAKW01000063">
    <property type="protein sequence ID" value="CCJ72277.1"/>
    <property type="molecule type" value="Genomic_DNA"/>
</dbReference>
<reference evidence="1" key="1">
    <citation type="submission" date="2012-07" db="EMBL/GenBank/DDBJ databases">
        <authorList>
            <person name="Cummings C."/>
        </authorList>
    </citation>
    <scope>NUCLEOTIDE SEQUENCE</scope>
    <source>
        <strain evidence="1">1330</strain>
    </source>
</reference>
<evidence type="ECO:0000313" key="1">
    <source>
        <dbReference type="EMBL" id="CCJ72277.1"/>
    </source>
</evidence>
<dbReference type="Proteomes" id="UP000009340">
    <property type="component" value="Unassembled WGS sequence"/>
</dbReference>
<name>K8ADD2_9ENTR</name>
<comment type="caution">
    <text evidence="1">The sequence shown here is derived from an EMBL/GenBank/DDBJ whole genome shotgun (WGS) entry which is preliminary data.</text>
</comment>
<dbReference type="AlphaFoldDB" id="K8ADD2"/>
<organism evidence="1 2">
    <name type="scientific">Cronobacter condimenti 1330</name>
    <dbReference type="NCBI Taxonomy" id="1073999"/>
    <lineage>
        <taxon>Bacteria</taxon>
        <taxon>Pseudomonadati</taxon>
        <taxon>Pseudomonadota</taxon>
        <taxon>Gammaproteobacteria</taxon>
        <taxon>Enterobacterales</taxon>
        <taxon>Enterobacteriaceae</taxon>
        <taxon>Cronobacter</taxon>
    </lineage>
</organism>
<protein>
    <submittedName>
        <fullName evidence="1">Uncharacterized protein</fullName>
    </submittedName>
</protein>
<accession>K8ADD2</accession>
<evidence type="ECO:0000313" key="2">
    <source>
        <dbReference type="Proteomes" id="UP000009340"/>
    </source>
</evidence>
<sequence length="42" mass="4622">MYARVAQPGEEKNTAFTGLVAGFSGQRNRIIPRLKHAPLKTP</sequence>
<proteinExistence type="predicted"/>